<evidence type="ECO:0000313" key="9">
    <source>
        <dbReference type="EMBL" id="KAG9508901.1"/>
    </source>
</evidence>
<sequence length="434" mass="49660">VQANASQGKSATASVQIKTKKIECVKTQPHLLDWVQFKAHYGKTYTSEVEEQHRHALFNARLMSIVRHNLQGSTDDFMLTTTYYTDYSDVELLQMHSNYDKIDEMMVNNDERHTLRLAHANKDDETTTSMVRQHVMLRRRDKRDTRNVKESTNGRIVTSNNNCTADDSLIQFDVDWRESGCFQHAPKSQGSCGACYAFAGAAYLSYLECMSHKCLSASTTTTESRQQLSFSEQYIIDCGPRTFFRGCRGGNLFGFFELLSNHGIVESEHYFNYSEQQSQQCRVAHDYVHKLWPRIAEWQFEMEPNEEWIEKTLAQQPILLSVSVAQDFEFYSGGVMRVPRVAATTSNGEQYRHAALLVGSGQSSQQHSRHNSSSNAFWLLRNSFGADWGEFGGYFRLHKDDAQFGAALTFKLDFHTTPSEQQATISSRDNDTRR</sequence>
<evidence type="ECO:0000256" key="6">
    <source>
        <dbReference type="ARBA" id="ARBA00023157"/>
    </source>
</evidence>
<keyword evidence="6" id="KW-1015">Disulfide bond</keyword>
<dbReference type="InterPro" id="IPR013128">
    <property type="entry name" value="Peptidase_C1A"/>
</dbReference>
<reference evidence="9 10" key="1">
    <citation type="submission" date="2020-10" db="EMBL/GenBank/DDBJ databases">
        <authorList>
            <person name="Klimov P.B."/>
            <person name="Dyachkov S.M."/>
            <person name="Chetverikov P.E."/>
        </authorList>
    </citation>
    <scope>NUCLEOTIDE SEQUENCE [LARGE SCALE GENOMIC DNA]</scope>
    <source>
        <strain evidence="9">BMOC 18-1129-001#AD2665</strain>
        <tissue evidence="9">Entire mites</tissue>
    </source>
</reference>
<accession>A0ABQ7S699</accession>
<dbReference type="InterPro" id="IPR000169">
    <property type="entry name" value="Pept_cys_AS"/>
</dbReference>
<dbReference type="InterPro" id="IPR039417">
    <property type="entry name" value="Peptidase_C1A_papain-like"/>
</dbReference>
<keyword evidence="10" id="KW-1185">Reference proteome</keyword>
<dbReference type="SMART" id="SM00848">
    <property type="entry name" value="Inhibitor_I29"/>
    <property type="match status" value="1"/>
</dbReference>
<comment type="caution">
    <text evidence="9">The sequence shown here is derived from an EMBL/GenBank/DDBJ whole genome shotgun (WGS) entry which is preliminary data.</text>
</comment>
<dbReference type="Pfam" id="PF08246">
    <property type="entry name" value="Inhibitor_I29"/>
    <property type="match status" value="1"/>
</dbReference>
<organism evidence="9 10">
    <name type="scientific">Fragariocoptes setiger</name>
    <dbReference type="NCBI Taxonomy" id="1670756"/>
    <lineage>
        <taxon>Eukaryota</taxon>
        <taxon>Metazoa</taxon>
        <taxon>Ecdysozoa</taxon>
        <taxon>Arthropoda</taxon>
        <taxon>Chelicerata</taxon>
        <taxon>Arachnida</taxon>
        <taxon>Acari</taxon>
        <taxon>Acariformes</taxon>
        <taxon>Trombidiformes</taxon>
        <taxon>Prostigmata</taxon>
        <taxon>Eupodina</taxon>
        <taxon>Eriophyoidea</taxon>
        <taxon>Phytoptidae</taxon>
        <taxon>Fragariocoptes</taxon>
    </lineage>
</organism>
<comment type="similarity">
    <text evidence="1">Belongs to the peptidase C1 family.</text>
</comment>
<dbReference type="SUPFAM" id="SSF54001">
    <property type="entry name" value="Cysteine proteinases"/>
    <property type="match status" value="1"/>
</dbReference>
<dbReference type="PANTHER" id="PTHR12411">
    <property type="entry name" value="CYSTEINE PROTEASE FAMILY C1-RELATED"/>
    <property type="match status" value="1"/>
</dbReference>
<dbReference type="InterPro" id="IPR000668">
    <property type="entry name" value="Peptidase_C1A_C"/>
</dbReference>
<dbReference type="CDD" id="cd02248">
    <property type="entry name" value="Peptidase_C1A"/>
    <property type="match status" value="1"/>
</dbReference>
<dbReference type="SMART" id="SM00645">
    <property type="entry name" value="Pept_C1"/>
    <property type="match status" value="1"/>
</dbReference>
<keyword evidence="5" id="KW-0865">Zymogen</keyword>
<evidence type="ECO:0000259" key="7">
    <source>
        <dbReference type="SMART" id="SM00645"/>
    </source>
</evidence>
<evidence type="ECO:0000256" key="3">
    <source>
        <dbReference type="ARBA" id="ARBA00022801"/>
    </source>
</evidence>
<evidence type="ECO:0000256" key="5">
    <source>
        <dbReference type="ARBA" id="ARBA00023145"/>
    </source>
</evidence>
<keyword evidence="2" id="KW-0645">Protease</keyword>
<protein>
    <submittedName>
        <fullName evidence="9">KDEL-tailed cysteine endopeptidase CEP3</fullName>
    </submittedName>
</protein>
<dbReference type="Pfam" id="PF00112">
    <property type="entry name" value="Peptidase_C1"/>
    <property type="match status" value="1"/>
</dbReference>
<evidence type="ECO:0000256" key="2">
    <source>
        <dbReference type="ARBA" id="ARBA00022670"/>
    </source>
</evidence>
<evidence type="ECO:0000256" key="1">
    <source>
        <dbReference type="ARBA" id="ARBA00008455"/>
    </source>
</evidence>
<evidence type="ECO:0000256" key="4">
    <source>
        <dbReference type="ARBA" id="ARBA00022807"/>
    </source>
</evidence>
<keyword evidence="4" id="KW-0788">Thiol protease</keyword>
<dbReference type="InterPro" id="IPR038765">
    <property type="entry name" value="Papain-like_cys_pep_sf"/>
</dbReference>
<evidence type="ECO:0000259" key="8">
    <source>
        <dbReference type="SMART" id="SM00848"/>
    </source>
</evidence>
<dbReference type="EMBL" id="JAIFTH010000837">
    <property type="protein sequence ID" value="KAG9508901.1"/>
    <property type="molecule type" value="Genomic_DNA"/>
</dbReference>
<dbReference type="Proteomes" id="UP000825002">
    <property type="component" value="Unassembled WGS sequence"/>
</dbReference>
<name>A0ABQ7S699_9ACAR</name>
<dbReference type="InterPro" id="IPR013201">
    <property type="entry name" value="Prot_inhib_I29"/>
</dbReference>
<dbReference type="PROSITE" id="PS00139">
    <property type="entry name" value="THIOL_PROTEASE_CYS"/>
    <property type="match status" value="1"/>
</dbReference>
<keyword evidence="3" id="KW-0378">Hydrolase</keyword>
<dbReference type="Gene3D" id="3.90.70.10">
    <property type="entry name" value="Cysteine proteinases"/>
    <property type="match status" value="1"/>
</dbReference>
<proteinExistence type="inferred from homology"/>
<gene>
    <name evidence="9" type="primary">CEP3</name>
    <name evidence="9" type="ORF">GZH46_02593</name>
</gene>
<feature type="domain" description="Cathepsin propeptide inhibitor" evidence="8">
    <location>
        <begin position="34"/>
        <end position="92"/>
    </location>
</feature>
<dbReference type="Gene3D" id="1.10.287.2250">
    <property type="match status" value="1"/>
</dbReference>
<evidence type="ECO:0000313" key="10">
    <source>
        <dbReference type="Proteomes" id="UP000825002"/>
    </source>
</evidence>
<feature type="domain" description="Peptidase C1A papain C-terminal" evidence="7">
    <location>
        <begin position="170"/>
        <end position="406"/>
    </location>
</feature>
<feature type="non-terminal residue" evidence="9">
    <location>
        <position position="1"/>
    </location>
</feature>